<evidence type="ECO:0008006" key="3">
    <source>
        <dbReference type="Google" id="ProtNLM"/>
    </source>
</evidence>
<organism evidence="1 2">
    <name type="scientific">Candidatus Woesebacteria bacterium GW2011_GWB1_43_14</name>
    <dbReference type="NCBI Taxonomy" id="1618578"/>
    <lineage>
        <taxon>Bacteria</taxon>
        <taxon>Candidatus Woeseibacteriota</taxon>
    </lineage>
</organism>
<evidence type="ECO:0000313" key="2">
    <source>
        <dbReference type="Proteomes" id="UP000034090"/>
    </source>
</evidence>
<evidence type="ECO:0000313" key="1">
    <source>
        <dbReference type="EMBL" id="KKS98953.1"/>
    </source>
</evidence>
<sequence length="243" mass="27875">MKHKNKSRLLPVILILAVIAILAVVLAPRLVSQSKVVQTLQTKERDKEIARLEAVMMEVKDKDSQEYKEAKQQYCLLKSRPAAEREEAVANVKEFLGMPDVPVEFTCGRGNTEYYEAARFAFSIDPKTNYIIEIHEAERRWGTKEDGTRWFDPMPEYDYSGRYTTPEAIRPVAEKFLTDHKGIFGVDITKMTYEFEGTKPGNFFLKWKTDDEDGKTKELVSVTITNGGQIIVYDNDTYDLAKN</sequence>
<dbReference type="EMBL" id="LCFQ01000001">
    <property type="protein sequence ID" value="KKS98953.1"/>
    <property type="molecule type" value="Genomic_DNA"/>
</dbReference>
<reference evidence="1 2" key="1">
    <citation type="journal article" date="2015" name="Nature">
        <title>rRNA introns, odd ribosomes, and small enigmatic genomes across a large radiation of phyla.</title>
        <authorList>
            <person name="Brown C.T."/>
            <person name="Hug L.A."/>
            <person name="Thomas B.C."/>
            <person name="Sharon I."/>
            <person name="Castelle C.J."/>
            <person name="Singh A."/>
            <person name="Wilkins M.J."/>
            <person name="Williams K.H."/>
            <person name="Banfield J.F."/>
        </authorList>
    </citation>
    <scope>NUCLEOTIDE SEQUENCE [LARGE SCALE GENOMIC DNA]</scope>
</reference>
<dbReference type="Proteomes" id="UP000034090">
    <property type="component" value="Unassembled WGS sequence"/>
</dbReference>
<protein>
    <recommendedName>
        <fullName evidence="3">PepSY domain-containing protein</fullName>
    </recommendedName>
</protein>
<proteinExistence type="predicted"/>
<gene>
    <name evidence="1" type="ORF">UV74_C0001G0063</name>
</gene>
<dbReference type="AlphaFoldDB" id="A0A0G1GJJ8"/>
<comment type="caution">
    <text evidence="1">The sequence shown here is derived from an EMBL/GenBank/DDBJ whole genome shotgun (WGS) entry which is preliminary data.</text>
</comment>
<accession>A0A0G1GJJ8</accession>
<name>A0A0G1GJJ8_9BACT</name>